<dbReference type="SMART" id="SM00086">
    <property type="entry name" value="PAC"/>
    <property type="match status" value="3"/>
</dbReference>
<evidence type="ECO:0000259" key="7">
    <source>
        <dbReference type="PROSITE" id="PS50109"/>
    </source>
</evidence>
<feature type="domain" description="PAS" evidence="8">
    <location>
        <begin position="406"/>
        <end position="478"/>
    </location>
</feature>
<comment type="catalytic activity">
    <reaction evidence="1">
        <text>ATP + protein L-histidine = ADP + protein N-phospho-L-histidine.</text>
        <dbReference type="EC" id="2.7.13.3"/>
    </reaction>
</comment>
<feature type="domain" description="PAC" evidence="9">
    <location>
        <begin position="608"/>
        <end position="660"/>
    </location>
</feature>
<dbReference type="PROSITE" id="PS50113">
    <property type="entry name" value="PAC"/>
    <property type="match status" value="3"/>
</dbReference>
<dbReference type="NCBIfam" id="TIGR00229">
    <property type="entry name" value="sensory_box"/>
    <property type="match status" value="2"/>
</dbReference>
<evidence type="ECO:0000256" key="3">
    <source>
        <dbReference type="ARBA" id="ARBA00022553"/>
    </source>
</evidence>
<reference evidence="10" key="2">
    <citation type="submission" date="2020-09" db="EMBL/GenBank/DDBJ databases">
        <authorList>
            <person name="Sun Q."/>
            <person name="Zhou Y."/>
        </authorList>
    </citation>
    <scope>NUCLEOTIDE SEQUENCE</scope>
    <source>
        <strain evidence="10">CGMCC 1.15343</strain>
    </source>
</reference>
<evidence type="ECO:0000313" key="11">
    <source>
        <dbReference type="Proteomes" id="UP000651668"/>
    </source>
</evidence>
<organism evidence="10 11">
    <name type="scientific">Pedobacter quisquiliarum</name>
    <dbReference type="NCBI Taxonomy" id="1834438"/>
    <lineage>
        <taxon>Bacteria</taxon>
        <taxon>Pseudomonadati</taxon>
        <taxon>Bacteroidota</taxon>
        <taxon>Sphingobacteriia</taxon>
        <taxon>Sphingobacteriales</taxon>
        <taxon>Sphingobacteriaceae</taxon>
        <taxon>Pedobacter</taxon>
    </lineage>
</organism>
<dbReference type="GO" id="GO:0000155">
    <property type="term" value="F:phosphorelay sensor kinase activity"/>
    <property type="evidence" value="ECO:0007669"/>
    <property type="project" value="InterPro"/>
</dbReference>
<evidence type="ECO:0000256" key="5">
    <source>
        <dbReference type="ARBA" id="ARBA00022777"/>
    </source>
</evidence>
<evidence type="ECO:0000256" key="1">
    <source>
        <dbReference type="ARBA" id="ARBA00000085"/>
    </source>
</evidence>
<dbReference type="InterPro" id="IPR052162">
    <property type="entry name" value="Sensor_kinase/Photoreceptor"/>
</dbReference>
<feature type="coiled-coil region" evidence="6">
    <location>
        <begin position="135"/>
        <end position="162"/>
    </location>
</feature>
<feature type="domain" description="PAC" evidence="9">
    <location>
        <begin position="358"/>
        <end position="409"/>
    </location>
</feature>
<comment type="caution">
    <text evidence="10">The sequence shown here is derived from an EMBL/GenBank/DDBJ whole genome shotgun (WGS) entry which is preliminary data.</text>
</comment>
<reference evidence="10" key="1">
    <citation type="journal article" date="2014" name="Int. J. Syst. Evol. Microbiol.">
        <title>Complete genome sequence of Corynebacterium casei LMG S-19264T (=DSM 44701T), isolated from a smear-ripened cheese.</title>
        <authorList>
            <consortium name="US DOE Joint Genome Institute (JGI-PGF)"/>
            <person name="Walter F."/>
            <person name="Albersmeier A."/>
            <person name="Kalinowski J."/>
            <person name="Ruckert C."/>
        </authorList>
    </citation>
    <scope>NUCLEOTIDE SEQUENCE</scope>
    <source>
        <strain evidence="10">CGMCC 1.15343</strain>
    </source>
</reference>
<dbReference type="EMBL" id="BMIL01000001">
    <property type="protein sequence ID" value="GGC51667.1"/>
    <property type="molecule type" value="Genomic_DNA"/>
</dbReference>
<dbReference type="InterPro" id="IPR035965">
    <property type="entry name" value="PAS-like_dom_sf"/>
</dbReference>
<dbReference type="PANTHER" id="PTHR43304:SF1">
    <property type="entry name" value="PAC DOMAIN-CONTAINING PROTEIN"/>
    <property type="match status" value="1"/>
</dbReference>
<dbReference type="SUPFAM" id="SSF55785">
    <property type="entry name" value="PYP-like sensor domain (PAS domain)"/>
    <property type="match status" value="5"/>
</dbReference>
<dbReference type="Gene3D" id="3.30.450.20">
    <property type="entry name" value="PAS domain"/>
    <property type="match status" value="5"/>
</dbReference>
<dbReference type="EC" id="2.7.13.3" evidence="2"/>
<dbReference type="FunFam" id="3.30.565.10:FF:000006">
    <property type="entry name" value="Sensor histidine kinase WalK"/>
    <property type="match status" value="1"/>
</dbReference>
<dbReference type="AlphaFoldDB" id="A0A916X7K5"/>
<feature type="domain" description="PAS" evidence="8">
    <location>
        <begin position="535"/>
        <end position="605"/>
    </location>
</feature>
<dbReference type="CDD" id="cd00130">
    <property type="entry name" value="PAS"/>
    <property type="match status" value="2"/>
</dbReference>
<dbReference type="Gene3D" id="3.30.565.10">
    <property type="entry name" value="Histidine kinase-like ATPase, C-terminal domain"/>
    <property type="match status" value="1"/>
</dbReference>
<dbReference type="InterPro" id="IPR000700">
    <property type="entry name" value="PAS-assoc_C"/>
</dbReference>
<evidence type="ECO:0000256" key="2">
    <source>
        <dbReference type="ARBA" id="ARBA00012438"/>
    </source>
</evidence>
<dbReference type="SUPFAM" id="SSF47384">
    <property type="entry name" value="Homodimeric domain of signal transducing histidine kinase"/>
    <property type="match status" value="1"/>
</dbReference>
<evidence type="ECO:0000256" key="4">
    <source>
        <dbReference type="ARBA" id="ARBA00022679"/>
    </source>
</evidence>
<dbReference type="PRINTS" id="PR00344">
    <property type="entry name" value="BCTRLSENSOR"/>
</dbReference>
<dbReference type="InterPro" id="IPR036890">
    <property type="entry name" value="HATPase_C_sf"/>
</dbReference>
<feature type="domain" description="Histidine kinase" evidence="7">
    <location>
        <begin position="664"/>
        <end position="880"/>
    </location>
</feature>
<gene>
    <name evidence="10" type="ORF">GCM10011387_01390</name>
</gene>
<dbReference type="InterPro" id="IPR013656">
    <property type="entry name" value="PAS_4"/>
</dbReference>
<dbReference type="PANTHER" id="PTHR43304">
    <property type="entry name" value="PHYTOCHROME-LIKE PROTEIN CPH1"/>
    <property type="match status" value="1"/>
</dbReference>
<evidence type="ECO:0000256" key="6">
    <source>
        <dbReference type="SAM" id="Coils"/>
    </source>
</evidence>
<dbReference type="InterPro" id="IPR004358">
    <property type="entry name" value="Sig_transdc_His_kin-like_C"/>
</dbReference>
<dbReference type="InterPro" id="IPR001610">
    <property type="entry name" value="PAC"/>
</dbReference>
<dbReference type="CDD" id="cd00075">
    <property type="entry name" value="HATPase"/>
    <property type="match status" value="1"/>
</dbReference>
<dbReference type="CDD" id="cd00082">
    <property type="entry name" value="HisKA"/>
    <property type="match status" value="1"/>
</dbReference>
<dbReference type="InterPro" id="IPR003594">
    <property type="entry name" value="HATPase_dom"/>
</dbReference>
<dbReference type="SUPFAM" id="SSF55874">
    <property type="entry name" value="ATPase domain of HSP90 chaperone/DNA topoisomerase II/histidine kinase"/>
    <property type="match status" value="1"/>
</dbReference>
<evidence type="ECO:0000313" key="10">
    <source>
        <dbReference type="EMBL" id="GGC51667.1"/>
    </source>
</evidence>
<proteinExistence type="predicted"/>
<sequence length="883" mass="99154">MTDHFSLEVYRNIFYSNISAHLVIGIDAPDYTILDVNNAYLKATNTSRDALLNKPVFSAFPENPNDRESENIARSSFSFKEAIATKRPHTTSNYRYDIPVPGTDVFVERYWTTTNTPILDEAGEVMFLLHTPIDVTELVKLRAREEANLQALKDQRKYLQATLMQAPVGIGIFRGSDNIVEMINPQLATLYGMDREVLIGKPIFDVLTHARGQGFEQRMEHVRATGETFKGKEVLVPLVRNGVQEDVYVDFVYEPFREEDGTITGVITIATEITEQVQGKRQLEEAEERARLAVDSVGMGTFDLDLITGQLVTSDTFARIHGFEDGPVTRAEYVAVFSKNDLLNRDLAIEEALKTGQLFYEARINWKDGTLHWIRVEGKVYFEAGLAVRILGVTLDITEQKYSRGEQKKLLSLVANSVDMMSILSLNGKHSYVNDAGRALLGFENDQQVSTIHVKALYTPEDYLLMKREVVPAVIREGRWSGKMTIKNIKTGETIEVFNNSIRIDDPESGVPIAIGAVVRDLRPENAAKHALEKSEQLLRSITTAAPTGLWQSDAAGNIIYVNQTWIDWTGIPFEEQLGEGWLKSVLPEDVPFVVKKFKQLFESHAVFEVEYRILHADGTEHWCLATGRPQYNSEKVFEGYIGAGVDITEQKFLQQQKDNFIGIASHELKTPVTSIKAYTQVLERMFRKNGAMKEAGMINKMDGQLNRLTSLIGDLLDVTKINSGRLQFNDQEFDFNKLVSDLVEDLQRTTQDHVLVASYAAPQFVVADDERIGQVITNLITNAIKYSPGSKRIEITTKASENEVELSVRDYGIGIAKADLNKVFEQFYRVTGAMQHTFSGLGLGHYISAEIIKRAGGRIWVESVEGEGSTFSFAIPLKKVKS</sequence>
<evidence type="ECO:0000259" key="9">
    <source>
        <dbReference type="PROSITE" id="PS50113"/>
    </source>
</evidence>
<dbReference type="Proteomes" id="UP000651668">
    <property type="component" value="Unassembled WGS sequence"/>
</dbReference>
<keyword evidence="6" id="KW-0175">Coiled coil</keyword>
<keyword evidence="4" id="KW-0808">Transferase</keyword>
<dbReference type="SMART" id="SM00387">
    <property type="entry name" value="HATPase_c"/>
    <property type="match status" value="1"/>
</dbReference>
<dbReference type="InterPro" id="IPR013655">
    <property type="entry name" value="PAS_fold_3"/>
</dbReference>
<keyword evidence="11" id="KW-1185">Reference proteome</keyword>
<dbReference type="SMART" id="SM00388">
    <property type="entry name" value="HisKA"/>
    <property type="match status" value="1"/>
</dbReference>
<dbReference type="InterPro" id="IPR005467">
    <property type="entry name" value="His_kinase_dom"/>
</dbReference>
<dbReference type="Pfam" id="PF08447">
    <property type="entry name" value="PAS_3"/>
    <property type="match status" value="2"/>
</dbReference>
<evidence type="ECO:0000259" key="8">
    <source>
        <dbReference type="PROSITE" id="PS50112"/>
    </source>
</evidence>
<feature type="domain" description="PAC" evidence="9">
    <location>
        <begin position="230"/>
        <end position="285"/>
    </location>
</feature>
<keyword evidence="3" id="KW-0597">Phosphoprotein</keyword>
<dbReference type="InterPro" id="IPR036097">
    <property type="entry name" value="HisK_dim/P_sf"/>
</dbReference>
<dbReference type="Pfam" id="PF00512">
    <property type="entry name" value="HisKA"/>
    <property type="match status" value="1"/>
</dbReference>
<dbReference type="Pfam" id="PF02518">
    <property type="entry name" value="HATPase_c"/>
    <property type="match status" value="1"/>
</dbReference>
<keyword evidence="5" id="KW-0418">Kinase</keyword>
<dbReference type="InterPro" id="IPR003661">
    <property type="entry name" value="HisK_dim/P_dom"/>
</dbReference>
<dbReference type="PROSITE" id="PS50109">
    <property type="entry name" value="HIS_KIN"/>
    <property type="match status" value="1"/>
</dbReference>
<dbReference type="InterPro" id="IPR000014">
    <property type="entry name" value="PAS"/>
</dbReference>
<accession>A0A916X7K5</accession>
<dbReference type="Gene3D" id="2.10.70.100">
    <property type="match status" value="1"/>
</dbReference>
<dbReference type="SMART" id="SM00091">
    <property type="entry name" value="PAS"/>
    <property type="match status" value="5"/>
</dbReference>
<dbReference type="RefSeq" id="WP_188624893.1">
    <property type="nucleotide sequence ID" value="NZ_BMIL01000001.1"/>
</dbReference>
<protein>
    <recommendedName>
        <fullName evidence="2">histidine kinase</fullName>
        <ecNumber evidence="2">2.7.13.3</ecNumber>
    </recommendedName>
</protein>
<dbReference type="Gene3D" id="1.10.287.130">
    <property type="match status" value="1"/>
</dbReference>
<dbReference type="Pfam" id="PF08448">
    <property type="entry name" value="PAS_4"/>
    <property type="match status" value="2"/>
</dbReference>
<name>A0A916X7K5_9SPHI</name>
<dbReference type="PROSITE" id="PS50112">
    <property type="entry name" value="PAS"/>
    <property type="match status" value="2"/>
</dbReference>